<dbReference type="GO" id="GO:0005524">
    <property type="term" value="F:ATP binding"/>
    <property type="evidence" value="ECO:0007669"/>
    <property type="project" value="UniProtKB-UniRule"/>
</dbReference>
<reference evidence="9 10" key="1">
    <citation type="submission" date="2020-02" db="EMBL/GenBank/DDBJ databases">
        <title>A chromosome-scale genome assembly of the black bullhead catfish (Ameiurus melas).</title>
        <authorList>
            <person name="Wen M."/>
            <person name="Zham M."/>
            <person name="Cabau C."/>
            <person name="Klopp C."/>
            <person name="Donnadieu C."/>
            <person name="Roques C."/>
            <person name="Bouchez O."/>
            <person name="Lampietro C."/>
            <person name="Jouanno E."/>
            <person name="Herpin A."/>
            <person name="Louis A."/>
            <person name="Berthelot C."/>
            <person name="Parey E."/>
            <person name="Roest-Crollius H."/>
            <person name="Braasch I."/>
            <person name="Postlethwait J."/>
            <person name="Robinson-Rechavi M."/>
            <person name="Echchiki A."/>
            <person name="Begum T."/>
            <person name="Montfort J."/>
            <person name="Schartl M."/>
            <person name="Bobe J."/>
            <person name="Guiguen Y."/>
        </authorList>
    </citation>
    <scope>NUCLEOTIDE SEQUENCE [LARGE SCALE GENOMIC DNA]</scope>
    <source>
        <strain evidence="9">M_S1</strain>
        <tissue evidence="9">Blood</tissue>
    </source>
</reference>
<keyword evidence="3 4" id="KW-0067">ATP-binding</keyword>
<dbReference type="Pfam" id="PF13892">
    <property type="entry name" value="DBINO"/>
    <property type="match status" value="1"/>
</dbReference>
<evidence type="ECO:0000313" key="10">
    <source>
        <dbReference type="Proteomes" id="UP000593565"/>
    </source>
</evidence>
<dbReference type="GO" id="GO:0006338">
    <property type="term" value="P:chromatin remodeling"/>
    <property type="evidence" value="ECO:0007669"/>
    <property type="project" value="UniProtKB-UniRule"/>
</dbReference>
<feature type="domain" description="DBINO" evidence="8">
    <location>
        <begin position="326"/>
        <end position="451"/>
    </location>
</feature>
<comment type="function">
    <text evidence="4">ATPase component of the INO80 complex which remodels chromatin by shifting nucleosomes and is involved in DNA repair.</text>
</comment>
<comment type="similarity">
    <text evidence="4">Belongs to the SNF2/RAD54 helicase family.</text>
</comment>
<protein>
    <recommendedName>
        <fullName evidence="4">Chromatin-remodeling ATPase INO80</fullName>
        <ecNumber evidence="4">3.6.4.-</ecNumber>
    </recommendedName>
</protein>
<evidence type="ECO:0000256" key="4">
    <source>
        <dbReference type="RuleBase" id="RU368001"/>
    </source>
</evidence>
<evidence type="ECO:0000256" key="5">
    <source>
        <dbReference type="SAM" id="Coils"/>
    </source>
</evidence>
<dbReference type="PANTHER" id="PTHR45685">
    <property type="entry name" value="HELICASE SRCAP-RELATED"/>
    <property type="match status" value="1"/>
</dbReference>
<proteinExistence type="inferred from homology"/>
<dbReference type="PANTHER" id="PTHR45685:SF2">
    <property type="entry name" value="CHROMATIN-REMODELING ATPASE INO80"/>
    <property type="match status" value="1"/>
</dbReference>
<organism evidence="9 10">
    <name type="scientific">Ameiurus melas</name>
    <name type="common">Black bullhead</name>
    <name type="synonym">Silurus melas</name>
    <dbReference type="NCBI Taxonomy" id="219545"/>
    <lineage>
        <taxon>Eukaryota</taxon>
        <taxon>Metazoa</taxon>
        <taxon>Chordata</taxon>
        <taxon>Craniata</taxon>
        <taxon>Vertebrata</taxon>
        <taxon>Euteleostomi</taxon>
        <taxon>Actinopterygii</taxon>
        <taxon>Neopterygii</taxon>
        <taxon>Teleostei</taxon>
        <taxon>Ostariophysi</taxon>
        <taxon>Siluriformes</taxon>
        <taxon>Ictaluridae</taxon>
        <taxon>Ameiurus</taxon>
    </lineage>
</organism>
<dbReference type="GO" id="GO:0003677">
    <property type="term" value="F:DNA binding"/>
    <property type="evidence" value="ECO:0007669"/>
    <property type="project" value="UniProtKB-UniRule"/>
</dbReference>
<comment type="caution">
    <text evidence="9">The sequence shown here is derived from an EMBL/GenBank/DDBJ whole genome shotgun (WGS) entry which is preliminary data.</text>
</comment>
<dbReference type="InterPro" id="IPR020838">
    <property type="entry name" value="DBINO"/>
</dbReference>
<dbReference type="GO" id="GO:0016887">
    <property type="term" value="F:ATP hydrolysis activity"/>
    <property type="evidence" value="ECO:0007669"/>
    <property type="project" value="TreeGrafter"/>
</dbReference>
<gene>
    <name evidence="9" type="ORF">AMELA_G00281590</name>
</gene>
<comment type="catalytic activity">
    <reaction evidence="4">
        <text>ATP + H2O = ADP + phosphate + H(+)</text>
        <dbReference type="Rhea" id="RHEA:13065"/>
        <dbReference type="ChEBI" id="CHEBI:15377"/>
        <dbReference type="ChEBI" id="CHEBI:15378"/>
        <dbReference type="ChEBI" id="CHEBI:30616"/>
        <dbReference type="ChEBI" id="CHEBI:43474"/>
        <dbReference type="ChEBI" id="CHEBI:456216"/>
    </reaction>
</comment>
<keyword evidence="4" id="KW-0234">DNA repair</keyword>
<comment type="subunit">
    <text evidence="4">Component of the INO80 chromatin-remodeling complex.</text>
</comment>
<dbReference type="AlphaFoldDB" id="A0A7J5ZKZ1"/>
<dbReference type="GO" id="GO:0006281">
    <property type="term" value="P:DNA repair"/>
    <property type="evidence" value="ECO:0007669"/>
    <property type="project" value="UniProtKB-UniRule"/>
</dbReference>
<dbReference type="InterPro" id="IPR050520">
    <property type="entry name" value="INO80/SWR1_helicase"/>
</dbReference>
<dbReference type="PROSITE" id="PS51413">
    <property type="entry name" value="DBINO"/>
    <property type="match status" value="1"/>
</dbReference>
<keyword evidence="10" id="KW-1185">Reference proteome</keyword>
<keyword evidence="7" id="KW-0732">Signal</keyword>
<comment type="domain">
    <text evidence="4">The DBINO region is involved in binding to DNA.</text>
</comment>
<evidence type="ECO:0000256" key="1">
    <source>
        <dbReference type="ARBA" id="ARBA00004123"/>
    </source>
</evidence>
<evidence type="ECO:0000256" key="3">
    <source>
        <dbReference type="ARBA" id="ARBA00022840"/>
    </source>
</evidence>
<name>A0A7J5ZKZ1_AMEME</name>
<keyword evidence="4" id="KW-0227">DNA damage</keyword>
<evidence type="ECO:0000259" key="8">
    <source>
        <dbReference type="PROSITE" id="PS51413"/>
    </source>
</evidence>
<dbReference type="EMBL" id="JAAGNN010000028">
    <property type="protein sequence ID" value="KAF4071140.1"/>
    <property type="molecule type" value="Genomic_DNA"/>
</dbReference>
<dbReference type="GO" id="GO:0031011">
    <property type="term" value="C:Ino80 complex"/>
    <property type="evidence" value="ECO:0007669"/>
    <property type="project" value="UniProtKB-UniRule"/>
</dbReference>
<dbReference type="EC" id="3.6.4.-" evidence="4"/>
<keyword evidence="2" id="KW-0547">Nucleotide-binding</keyword>
<keyword evidence="4" id="KW-0238">DNA-binding</keyword>
<dbReference type="Proteomes" id="UP000593565">
    <property type="component" value="Unassembled WGS sequence"/>
</dbReference>
<keyword evidence="5" id="KW-0175">Coiled coil</keyword>
<feature type="region of interest" description="Disordered" evidence="6">
    <location>
        <begin position="100"/>
        <end position="122"/>
    </location>
</feature>
<keyword evidence="4" id="KW-0378">Hydrolase</keyword>
<feature type="coiled-coil region" evidence="5">
    <location>
        <begin position="407"/>
        <end position="437"/>
    </location>
</feature>
<sequence>MPVPCSVLAMAPLSLLARLLKVAASLLLPSPPPQSRSLFTSAILESERRCETAAAETESENRGDTGRRVRALLGPGPHLERSLRLDAFLRHSSAIFNRDISSDDSDDGLGEGPSLAPSNPHAPVLAVKEEVSDSDEGVRSSAGGGAECGTLNGALLQEHKADKASLYNFSKLRKSRKWLKGVLLSDDSTDSDTDSDDSDFSLTREELHDMLRLHKFTRTHQGKFRADRELQQYQYYSTGLLSTQDPFYEQQRHTLGPKKKKIKEEKKFKAKLKKMKKKKKRGEEFCSEGRPYVSKIFAKFSHDAPLPITKKKHLTIEQLNARRRKVWLTIAKKENPKAFKQKASAKNCMLTNAKKLAHQCMREVRRAAIQAQKNCKETLPRARRLTKEMLLYWKKYEKVEKEHRKRAEKEALEQRKLDEEMREAKRQQRKLNFLITQTELYAHFMGGKHKGSGGDSAQDEILRKLDESAAQRQISVGGGVMVNVGHEEYGTVPQPHSSSSTPICLSRPSETIRSTGRRVYSAV</sequence>
<comment type="subcellular location">
    <subcellularLocation>
        <location evidence="1 4">Nucleus</location>
    </subcellularLocation>
</comment>
<dbReference type="GO" id="GO:0042393">
    <property type="term" value="F:histone binding"/>
    <property type="evidence" value="ECO:0007669"/>
    <property type="project" value="TreeGrafter"/>
</dbReference>
<evidence type="ECO:0000256" key="7">
    <source>
        <dbReference type="SAM" id="SignalP"/>
    </source>
</evidence>
<feature type="signal peptide" evidence="7">
    <location>
        <begin position="1"/>
        <end position="24"/>
    </location>
</feature>
<evidence type="ECO:0000313" key="9">
    <source>
        <dbReference type="EMBL" id="KAF4071140.1"/>
    </source>
</evidence>
<evidence type="ECO:0000256" key="2">
    <source>
        <dbReference type="ARBA" id="ARBA00022741"/>
    </source>
</evidence>
<accession>A0A7J5ZKZ1</accession>
<feature type="chain" id="PRO_5029501579" description="Chromatin-remodeling ATPase INO80" evidence="7">
    <location>
        <begin position="25"/>
        <end position="523"/>
    </location>
</feature>
<evidence type="ECO:0000256" key="6">
    <source>
        <dbReference type="SAM" id="MobiDB-lite"/>
    </source>
</evidence>